<feature type="compositionally biased region" description="Basic and acidic residues" evidence="1">
    <location>
        <begin position="245"/>
        <end position="255"/>
    </location>
</feature>
<protein>
    <submittedName>
        <fullName evidence="3">Transposase DDE domain protein</fullName>
    </submittedName>
</protein>
<reference evidence="3 4" key="1">
    <citation type="submission" date="2017-02" db="EMBL/GenBank/DDBJ databases">
        <title>Complete genome sequences of Mycobacterium kansasii strains isolated from rhesus macaques.</title>
        <authorList>
            <person name="Panda A."/>
            <person name="Nagaraj S."/>
            <person name="Zhao X."/>
            <person name="Tettelin H."/>
            <person name="Detolla L.J."/>
        </authorList>
    </citation>
    <scope>NUCLEOTIDE SEQUENCE [LARGE SCALE GENOMIC DNA]</scope>
    <source>
        <strain evidence="3 4">11-3469</strain>
    </source>
</reference>
<dbReference type="Proteomes" id="UP000188532">
    <property type="component" value="Unassembled WGS sequence"/>
</dbReference>
<name>A0A1V3WKJ6_MYCKA</name>
<organism evidence="3 4">
    <name type="scientific">Mycobacterium kansasii</name>
    <dbReference type="NCBI Taxonomy" id="1768"/>
    <lineage>
        <taxon>Bacteria</taxon>
        <taxon>Bacillati</taxon>
        <taxon>Actinomycetota</taxon>
        <taxon>Actinomycetes</taxon>
        <taxon>Mycobacteriales</taxon>
        <taxon>Mycobacteriaceae</taxon>
        <taxon>Mycobacterium</taxon>
    </lineage>
</organism>
<dbReference type="InterPro" id="IPR012337">
    <property type="entry name" value="RNaseH-like_sf"/>
</dbReference>
<dbReference type="GO" id="GO:0004803">
    <property type="term" value="F:transposase activity"/>
    <property type="evidence" value="ECO:0007669"/>
    <property type="project" value="InterPro"/>
</dbReference>
<dbReference type="AlphaFoldDB" id="A0A1V3WKJ6"/>
<dbReference type="SUPFAM" id="SSF53098">
    <property type="entry name" value="Ribonuclease H-like"/>
    <property type="match status" value="1"/>
</dbReference>
<dbReference type="GO" id="GO:0006313">
    <property type="term" value="P:DNA transposition"/>
    <property type="evidence" value="ECO:0007669"/>
    <property type="project" value="InterPro"/>
</dbReference>
<evidence type="ECO:0000313" key="4">
    <source>
        <dbReference type="Proteomes" id="UP000188532"/>
    </source>
</evidence>
<dbReference type="GO" id="GO:0003677">
    <property type="term" value="F:DNA binding"/>
    <property type="evidence" value="ECO:0007669"/>
    <property type="project" value="InterPro"/>
</dbReference>
<proteinExistence type="predicted"/>
<gene>
    <name evidence="3" type="ORF">BZL29_7205</name>
</gene>
<sequence length="324" mass="35948">MVMVGDRGMITSARITALKDLGGIGWLTALRAPSIAALAADDGPLQMSLFDDHDFAEITHPDYPGERLICCRNPLLAAERARKRGELLNATEQLLAPITAAVAARRLVGADQIGLKIGKVIDKYKMAKHLHVTITDTTVTITRRHTQISAEAALDGIYVLRTSVPASDLASAAVINAYKNLANVERDFRSLKTDDLDLRPIHHRLEDRVRAHVLICMLAAYLTWHLRHALAPLTFTDENPPTRDNPSHQRSDPPSRHQSSPQNHHRRPTAHPQLPRTAHPPSHTHPQPSPLRRHQNPVPMLTEATDTQTRAFQLLNTTIPLSLQ</sequence>
<feature type="region of interest" description="Disordered" evidence="1">
    <location>
        <begin position="237"/>
        <end position="296"/>
    </location>
</feature>
<evidence type="ECO:0000256" key="1">
    <source>
        <dbReference type="SAM" id="MobiDB-lite"/>
    </source>
</evidence>
<dbReference type="EMBL" id="MVBN01000009">
    <property type="protein sequence ID" value="OOK66956.1"/>
    <property type="molecule type" value="Genomic_DNA"/>
</dbReference>
<dbReference type="InterPro" id="IPR002559">
    <property type="entry name" value="Transposase_11"/>
</dbReference>
<dbReference type="Pfam" id="PF01609">
    <property type="entry name" value="DDE_Tnp_1"/>
    <property type="match status" value="1"/>
</dbReference>
<comment type="caution">
    <text evidence="3">The sequence shown here is derived from an EMBL/GenBank/DDBJ whole genome shotgun (WGS) entry which is preliminary data.</text>
</comment>
<evidence type="ECO:0000313" key="3">
    <source>
        <dbReference type="EMBL" id="OOK66956.1"/>
    </source>
</evidence>
<feature type="domain" description="Transposase IS4-like" evidence="2">
    <location>
        <begin position="117"/>
        <end position="221"/>
    </location>
</feature>
<evidence type="ECO:0000259" key="2">
    <source>
        <dbReference type="Pfam" id="PF01609"/>
    </source>
</evidence>
<accession>A0A1V3WKJ6</accession>